<dbReference type="GO" id="GO:0016705">
    <property type="term" value="F:oxidoreductase activity, acting on paired donors, with incorporation or reduction of molecular oxygen"/>
    <property type="evidence" value="ECO:0007669"/>
    <property type="project" value="InterPro"/>
</dbReference>
<evidence type="ECO:0000256" key="6">
    <source>
        <dbReference type="ARBA" id="ARBA00022692"/>
    </source>
</evidence>
<reference evidence="16" key="2">
    <citation type="submission" date="2015-01" db="EMBL/GenBank/DDBJ databases">
        <title>Evolutionary Origins and Diversification of the Mycorrhizal Mutualists.</title>
        <authorList>
            <consortium name="DOE Joint Genome Institute"/>
            <consortium name="Mycorrhizal Genomics Consortium"/>
            <person name="Kohler A."/>
            <person name="Kuo A."/>
            <person name="Nagy L.G."/>
            <person name="Floudas D."/>
            <person name="Copeland A."/>
            <person name="Barry K.W."/>
            <person name="Cichocki N."/>
            <person name="Veneault-Fourrey C."/>
            <person name="LaButti K."/>
            <person name="Lindquist E.A."/>
            <person name="Lipzen A."/>
            <person name="Lundell T."/>
            <person name="Morin E."/>
            <person name="Murat C."/>
            <person name="Riley R."/>
            <person name="Ohm R."/>
            <person name="Sun H."/>
            <person name="Tunlid A."/>
            <person name="Henrissat B."/>
            <person name="Grigoriev I.V."/>
            <person name="Hibbett D.S."/>
            <person name="Martin F."/>
        </authorList>
    </citation>
    <scope>NUCLEOTIDE SEQUENCE [LARGE SCALE GENOMIC DNA]</scope>
    <source>
        <strain evidence="16">ATCC 200175</strain>
    </source>
</reference>
<dbReference type="Pfam" id="PF00067">
    <property type="entry name" value="p450"/>
    <property type="match status" value="1"/>
</dbReference>
<comment type="cofactor">
    <cofactor evidence="1 13">
        <name>heme</name>
        <dbReference type="ChEBI" id="CHEBI:30413"/>
    </cofactor>
</comment>
<dbReference type="InterPro" id="IPR050364">
    <property type="entry name" value="Cytochrome_P450_fung"/>
</dbReference>
<dbReference type="CDD" id="cd11065">
    <property type="entry name" value="CYP64-like"/>
    <property type="match status" value="1"/>
</dbReference>
<dbReference type="AlphaFoldDB" id="A0A0C9TSJ3"/>
<dbReference type="PRINTS" id="PR00385">
    <property type="entry name" value="P450"/>
</dbReference>
<comment type="pathway">
    <text evidence="3">Secondary metabolite biosynthesis.</text>
</comment>
<keyword evidence="11 14" id="KW-0503">Monooxygenase</keyword>
<keyword evidence="12" id="KW-0472">Membrane</keyword>
<dbReference type="Gene3D" id="1.10.630.10">
    <property type="entry name" value="Cytochrome P450"/>
    <property type="match status" value="1"/>
</dbReference>
<evidence type="ECO:0000256" key="5">
    <source>
        <dbReference type="ARBA" id="ARBA00022617"/>
    </source>
</evidence>
<evidence type="ECO:0000256" key="7">
    <source>
        <dbReference type="ARBA" id="ARBA00022723"/>
    </source>
</evidence>
<dbReference type="PRINTS" id="PR00463">
    <property type="entry name" value="EP450I"/>
</dbReference>
<dbReference type="PROSITE" id="PS00086">
    <property type="entry name" value="CYTOCHROME_P450"/>
    <property type="match status" value="1"/>
</dbReference>
<evidence type="ECO:0000256" key="4">
    <source>
        <dbReference type="ARBA" id="ARBA00010617"/>
    </source>
</evidence>
<reference evidence="15 16" key="1">
    <citation type="submission" date="2014-06" db="EMBL/GenBank/DDBJ databases">
        <authorList>
            <consortium name="DOE Joint Genome Institute"/>
            <person name="Kuo A."/>
            <person name="Kohler A."/>
            <person name="Nagy L.G."/>
            <person name="Floudas D."/>
            <person name="Copeland A."/>
            <person name="Barry K.W."/>
            <person name="Cichocki N."/>
            <person name="Veneault-Fourrey C."/>
            <person name="LaButti K."/>
            <person name="Lindquist E.A."/>
            <person name="Lipzen A."/>
            <person name="Lundell T."/>
            <person name="Morin E."/>
            <person name="Murat C."/>
            <person name="Sun H."/>
            <person name="Tunlid A."/>
            <person name="Henrissat B."/>
            <person name="Grigoriev I.V."/>
            <person name="Hibbett D.S."/>
            <person name="Martin F."/>
            <person name="Nordberg H.P."/>
            <person name="Cantor M.N."/>
            <person name="Hua S.X."/>
        </authorList>
    </citation>
    <scope>NUCLEOTIDE SEQUENCE [LARGE SCALE GENOMIC DNA]</scope>
    <source>
        <strain evidence="15 16">ATCC 200175</strain>
    </source>
</reference>
<dbReference type="PANTHER" id="PTHR46300:SF2">
    <property type="entry name" value="CYTOCHROME P450 MONOOXYGENASE ALNH-RELATED"/>
    <property type="match status" value="1"/>
</dbReference>
<dbReference type="GO" id="GO:0004497">
    <property type="term" value="F:monooxygenase activity"/>
    <property type="evidence" value="ECO:0007669"/>
    <property type="project" value="UniProtKB-KW"/>
</dbReference>
<dbReference type="InterPro" id="IPR002401">
    <property type="entry name" value="Cyt_P450_E_grp-I"/>
</dbReference>
<sequence length="522" mass="58983">MPYSIPSATGLTLLVPVSVVALDIIRRLVRSRRERKGSPLPPGPTPIPLLGNVLSLDTNEPWKTYTEWKATYGDVLYVRLLDQEVVILNSQSDAVELLEKRSRIYSDRPFIATIEPYGLKCAFAFEGYGDQWRLCRRIFHQTFRPDSALTFRPMQLRRARQMIVNMIDDPDRYSSHYSTFSAAVALSAVCDYEPRPRNDPMVYTVDRFVHACVQAATPEKAILVKTFPFLLRIPDWLPGSSLKCEARSSYEWATKTVEDPYQYAQKRMEASQEPTVSMVSDHIIRMQKYDESNRSKYETALKHASASAIIASAESTSSSIITFTLAMVENPHVWKRAQTEIDAVLGMDRLPDFDDRPLLPYVEAVLRETLRWQPVVPLGIPHATSSSDVYKGCYIPKGAIVIANSWAMSRDETRYPNAEQFVPERFLTPDGELTDDNPSSFVFGFGRRLCPGRHTADASLWTSIATMLATLEFSLAKDAEGKDIIFEPKYVNGITHQPAPFPCRISPRSHISKAFLERVLAG</sequence>
<dbReference type="OrthoDB" id="2789670at2759"/>
<keyword evidence="7 13" id="KW-0479">Metal-binding</keyword>
<gene>
    <name evidence="15" type="ORF">PAXINDRAFT_172032</name>
</gene>
<evidence type="ECO:0008006" key="17">
    <source>
        <dbReference type="Google" id="ProtNLM"/>
    </source>
</evidence>
<organism evidence="15 16">
    <name type="scientific">Paxillus involutus ATCC 200175</name>
    <dbReference type="NCBI Taxonomy" id="664439"/>
    <lineage>
        <taxon>Eukaryota</taxon>
        <taxon>Fungi</taxon>
        <taxon>Dikarya</taxon>
        <taxon>Basidiomycota</taxon>
        <taxon>Agaricomycotina</taxon>
        <taxon>Agaricomycetes</taxon>
        <taxon>Agaricomycetidae</taxon>
        <taxon>Boletales</taxon>
        <taxon>Paxilineae</taxon>
        <taxon>Paxillaceae</taxon>
        <taxon>Paxillus</taxon>
    </lineage>
</organism>
<evidence type="ECO:0000256" key="13">
    <source>
        <dbReference type="PIRSR" id="PIRSR602401-1"/>
    </source>
</evidence>
<evidence type="ECO:0000256" key="10">
    <source>
        <dbReference type="ARBA" id="ARBA00023004"/>
    </source>
</evidence>
<evidence type="ECO:0000313" key="16">
    <source>
        <dbReference type="Proteomes" id="UP000053647"/>
    </source>
</evidence>
<comment type="similarity">
    <text evidence="4 14">Belongs to the cytochrome P450 family.</text>
</comment>
<evidence type="ECO:0000256" key="3">
    <source>
        <dbReference type="ARBA" id="ARBA00005179"/>
    </source>
</evidence>
<evidence type="ECO:0000313" key="15">
    <source>
        <dbReference type="EMBL" id="KIJ10807.1"/>
    </source>
</evidence>
<proteinExistence type="inferred from homology"/>
<dbReference type="InterPro" id="IPR036396">
    <property type="entry name" value="Cyt_P450_sf"/>
</dbReference>
<evidence type="ECO:0000256" key="9">
    <source>
        <dbReference type="ARBA" id="ARBA00023002"/>
    </source>
</evidence>
<name>A0A0C9TSJ3_PAXIN</name>
<keyword evidence="10 13" id="KW-0408">Iron</keyword>
<dbReference type="EMBL" id="KN819395">
    <property type="protein sequence ID" value="KIJ10807.1"/>
    <property type="molecule type" value="Genomic_DNA"/>
</dbReference>
<keyword evidence="9 14" id="KW-0560">Oxidoreductase</keyword>
<evidence type="ECO:0000256" key="1">
    <source>
        <dbReference type="ARBA" id="ARBA00001971"/>
    </source>
</evidence>
<keyword evidence="6" id="KW-0812">Transmembrane</keyword>
<keyword evidence="8" id="KW-1133">Transmembrane helix</keyword>
<evidence type="ECO:0000256" key="11">
    <source>
        <dbReference type="ARBA" id="ARBA00023033"/>
    </source>
</evidence>
<dbReference type="GO" id="GO:0016020">
    <property type="term" value="C:membrane"/>
    <property type="evidence" value="ECO:0007669"/>
    <property type="project" value="UniProtKB-SubCell"/>
</dbReference>
<dbReference type="InterPro" id="IPR017972">
    <property type="entry name" value="Cyt_P450_CS"/>
</dbReference>
<keyword evidence="5 13" id="KW-0349">Heme</keyword>
<dbReference type="GO" id="GO:0020037">
    <property type="term" value="F:heme binding"/>
    <property type="evidence" value="ECO:0007669"/>
    <property type="project" value="InterPro"/>
</dbReference>
<dbReference type="HOGENOM" id="CLU_001570_2_3_1"/>
<evidence type="ECO:0000256" key="12">
    <source>
        <dbReference type="ARBA" id="ARBA00023136"/>
    </source>
</evidence>
<dbReference type="InterPro" id="IPR001128">
    <property type="entry name" value="Cyt_P450"/>
</dbReference>
<keyword evidence="16" id="KW-1185">Reference proteome</keyword>
<feature type="binding site" description="axial binding residue" evidence="13">
    <location>
        <position position="450"/>
    </location>
    <ligand>
        <name>heme</name>
        <dbReference type="ChEBI" id="CHEBI:30413"/>
    </ligand>
    <ligandPart>
        <name>Fe</name>
        <dbReference type="ChEBI" id="CHEBI:18248"/>
    </ligandPart>
</feature>
<dbReference type="GO" id="GO:0005506">
    <property type="term" value="F:iron ion binding"/>
    <property type="evidence" value="ECO:0007669"/>
    <property type="project" value="InterPro"/>
</dbReference>
<comment type="subcellular location">
    <subcellularLocation>
        <location evidence="2">Membrane</location>
        <topology evidence="2">Single-pass membrane protein</topology>
    </subcellularLocation>
</comment>
<evidence type="ECO:0000256" key="8">
    <source>
        <dbReference type="ARBA" id="ARBA00022989"/>
    </source>
</evidence>
<accession>A0A0C9TSJ3</accession>
<evidence type="ECO:0000256" key="2">
    <source>
        <dbReference type="ARBA" id="ARBA00004167"/>
    </source>
</evidence>
<dbReference type="SUPFAM" id="SSF48264">
    <property type="entry name" value="Cytochrome P450"/>
    <property type="match status" value="1"/>
</dbReference>
<dbReference type="PANTHER" id="PTHR46300">
    <property type="entry name" value="P450, PUTATIVE (EUROFUNG)-RELATED-RELATED"/>
    <property type="match status" value="1"/>
</dbReference>
<evidence type="ECO:0000256" key="14">
    <source>
        <dbReference type="RuleBase" id="RU000461"/>
    </source>
</evidence>
<protein>
    <recommendedName>
        <fullName evidence="17">Cytochrome P450</fullName>
    </recommendedName>
</protein>
<dbReference type="Proteomes" id="UP000053647">
    <property type="component" value="Unassembled WGS sequence"/>
</dbReference>